<dbReference type="EMBL" id="AGBW02011227">
    <property type="protein sequence ID" value="OWR47002.1"/>
    <property type="molecule type" value="Genomic_DNA"/>
</dbReference>
<comment type="caution">
    <text evidence="5">The sequence shown here is derived from an EMBL/GenBank/DDBJ whole genome shotgun (WGS) entry which is preliminary data.</text>
</comment>
<keyword evidence="2" id="KW-0862">Zinc</keyword>
<dbReference type="InterPro" id="IPR036770">
    <property type="entry name" value="Ankyrin_rpt-contain_sf"/>
</dbReference>
<dbReference type="InterPro" id="IPR002110">
    <property type="entry name" value="Ankyrin_rpt"/>
</dbReference>
<protein>
    <submittedName>
        <fullName evidence="5">Arf-GAP with coiled-coil ANK repeat and PH domain-containing protein 2</fullName>
    </submittedName>
</protein>
<reference evidence="5 6" key="1">
    <citation type="journal article" date="2011" name="Cell">
        <title>The monarch butterfly genome yields insights into long-distance migration.</title>
        <authorList>
            <person name="Zhan S."/>
            <person name="Merlin C."/>
            <person name="Boore J.L."/>
            <person name="Reppert S.M."/>
        </authorList>
    </citation>
    <scope>NUCLEOTIDE SEQUENCE [LARGE SCALE GENOMIC DNA]</scope>
    <source>
        <strain evidence="5">F-2</strain>
    </source>
</reference>
<dbReference type="GO" id="GO:0005096">
    <property type="term" value="F:GTPase activator activity"/>
    <property type="evidence" value="ECO:0007669"/>
    <property type="project" value="InterPro"/>
</dbReference>
<dbReference type="SUPFAM" id="SSF48403">
    <property type="entry name" value="Ankyrin repeat"/>
    <property type="match status" value="1"/>
</dbReference>
<dbReference type="PROSITE" id="PS50088">
    <property type="entry name" value="ANK_REPEAT"/>
    <property type="match status" value="1"/>
</dbReference>
<gene>
    <name evidence="5" type="ORF">KGM_200519</name>
</gene>
<evidence type="ECO:0000256" key="4">
    <source>
        <dbReference type="SAM" id="MobiDB-lite"/>
    </source>
</evidence>
<keyword evidence="6" id="KW-1185">Reference proteome</keyword>
<feature type="repeat" description="ANK" evidence="3">
    <location>
        <begin position="19"/>
        <end position="51"/>
    </location>
</feature>
<dbReference type="PANTHER" id="PTHR23180">
    <property type="entry name" value="CENTAURIN/ARF"/>
    <property type="match status" value="1"/>
</dbReference>
<keyword evidence="1" id="KW-0479">Metal-binding</keyword>
<keyword evidence="3" id="KW-0040">ANK repeat</keyword>
<sequence length="143" mass="15605">MACSFLLLNGSKLNCQDEDGMTPLHLATEAGHTGQVCLLLRYKADQSLCDKEGRTPLDMAVSHANADIVTLLRLTKLNEEMRESEMASNDDTYNEVNKPVNDEGTESFGDYSCGGETSDAVISDVPSTRCTMSTDYPPYILDA</sequence>
<dbReference type="Proteomes" id="UP000007151">
    <property type="component" value="Unassembled WGS sequence"/>
</dbReference>
<feature type="region of interest" description="Disordered" evidence="4">
    <location>
        <begin position="82"/>
        <end position="112"/>
    </location>
</feature>
<dbReference type="SMART" id="SM00248">
    <property type="entry name" value="ANK"/>
    <property type="match status" value="2"/>
</dbReference>
<proteinExistence type="predicted"/>
<organism evidence="5 6">
    <name type="scientific">Danaus plexippus plexippus</name>
    <dbReference type="NCBI Taxonomy" id="278856"/>
    <lineage>
        <taxon>Eukaryota</taxon>
        <taxon>Metazoa</taxon>
        <taxon>Ecdysozoa</taxon>
        <taxon>Arthropoda</taxon>
        <taxon>Hexapoda</taxon>
        <taxon>Insecta</taxon>
        <taxon>Pterygota</taxon>
        <taxon>Neoptera</taxon>
        <taxon>Endopterygota</taxon>
        <taxon>Lepidoptera</taxon>
        <taxon>Glossata</taxon>
        <taxon>Ditrysia</taxon>
        <taxon>Papilionoidea</taxon>
        <taxon>Nymphalidae</taxon>
        <taxon>Danainae</taxon>
        <taxon>Danaini</taxon>
        <taxon>Danaina</taxon>
        <taxon>Danaus</taxon>
        <taxon>Danaus</taxon>
    </lineage>
</organism>
<dbReference type="AlphaFoldDB" id="A0A212EZU5"/>
<dbReference type="KEGG" id="dpl:KGM_200519"/>
<evidence type="ECO:0000256" key="1">
    <source>
        <dbReference type="ARBA" id="ARBA00022723"/>
    </source>
</evidence>
<dbReference type="Gene3D" id="1.25.40.20">
    <property type="entry name" value="Ankyrin repeat-containing domain"/>
    <property type="match status" value="1"/>
</dbReference>
<dbReference type="GO" id="GO:0046872">
    <property type="term" value="F:metal ion binding"/>
    <property type="evidence" value="ECO:0007669"/>
    <property type="project" value="UniProtKB-KW"/>
</dbReference>
<dbReference type="InParanoid" id="A0A212EZU5"/>
<dbReference type="Pfam" id="PF12796">
    <property type="entry name" value="Ank_2"/>
    <property type="match status" value="1"/>
</dbReference>
<dbReference type="PANTHER" id="PTHR23180:SF399">
    <property type="entry name" value="BLOWN FUSE, ISOFORM A-RELATED"/>
    <property type="match status" value="1"/>
</dbReference>
<evidence type="ECO:0000256" key="2">
    <source>
        <dbReference type="ARBA" id="ARBA00022833"/>
    </source>
</evidence>
<feature type="compositionally biased region" description="Polar residues" evidence="4">
    <location>
        <begin position="86"/>
        <end position="95"/>
    </location>
</feature>
<evidence type="ECO:0000313" key="6">
    <source>
        <dbReference type="Proteomes" id="UP000007151"/>
    </source>
</evidence>
<name>A0A212EZU5_DANPL</name>
<dbReference type="InterPro" id="IPR045258">
    <property type="entry name" value="ACAP1/2/3-like"/>
</dbReference>
<dbReference type="eggNOG" id="KOG0521">
    <property type="taxonomic scope" value="Eukaryota"/>
</dbReference>
<accession>A0A212EZU5</accession>
<evidence type="ECO:0000313" key="5">
    <source>
        <dbReference type="EMBL" id="OWR47002.1"/>
    </source>
</evidence>
<evidence type="ECO:0000256" key="3">
    <source>
        <dbReference type="PROSITE-ProRule" id="PRU00023"/>
    </source>
</evidence>
<dbReference type="STRING" id="278856.A0A212EZU5"/>
<dbReference type="PROSITE" id="PS50297">
    <property type="entry name" value="ANK_REP_REGION"/>
    <property type="match status" value="1"/>
</dbReference>